<evidence type="ECO:0000256" key="7">
    <source>
        <dbReference type="ARBA" id="ARBA00022837"/>
    </source>
</evidence>
<evidence type="ECO:0000256" key="4">
    <source>
        <dbReference type="ARBA" id="ARBA00012094"/>
    </source>
</evidence>
<keyword evidence="6" id="KW-0378">Hydrolase</keyword>
<evidence type="ECO:0000256" key="1">
    <source>
        <dbReference type="ARBA" id="ARBA00001913"/>
    </source>
</evidence>
<feature type="region of interest" description="Disordered" evidence="14">
    <location>
        <begin position="1"/>
        <end position="20"/>
    </location>
</feature>
<feature type="binding site" evidence="12">
    <location>
        <position position="150"/>
    </location>
    <ligand>
        <name>substrate</name>
    </ligand>
</feature>
<organism evidence="17 18">
    <name type="scientific">Acuticoccus sediminis</name>
    <dbReference type="NCBI Taxonomy" id="2184697"/>
    <lineage>
        <taxon>Bacteria</taxon>
        <taxon>Pseudomonadati</taxon>
        <taxon>Pseudomonadota</taxon>
        <taxon>Alphaproteobacteria</taxon>
        <taxon>Hyphomicrobiales</taxon>
        <taxon>Amorphaceae</taxon>
        <taxon>Acuticoccus</taxon>
    </lineage>
</organism>
<dbReference type="GO" id="GO:0006559">
    <property type="term" value="P:L-phenylalanine catabolic process"/>
    <property type="evidence" value="ECO:0007669"/>
    <property type="project" value="UniProtKB-UniPathway"/>
</dbReference>
<keyword evidence="7 13" id="KW-0106">Calcium</keyword>
<dbReference type="PANTHER" id="PTHR43069:SF2">
    <property type="entry name" value="FUMARYLACETOACETASE"/>
    <property type="match status" value="1"/>
</dbReference>
<dbReference type="Pfam" id="PF09298">
    <property type="entry name" value="FAA_hydrolase_N"/>
    <property type="match status" value="1"/>
</dbReference>
<evidence type="ECO:0000259" key="15">
    <source>
        <dbReference type="Pfam" id="PF01557"/>
    </source>
</evidence>
<evidence type="ECO:0000256" key="14">
    <source>
        <dbReference type="SAM" id="MobiDB-lite"/>
    </source>
</evidence>
<evidence type="ECO:0000256" key="3">
    <source>
        <dbReference type="ARBA" id="ARBA00004782"/>
    </source>
</evidence>
<accession>A0A8B2NFC3</accession>
<feature type="binding site" evidence="12">
    <location>
        <position position="248"/>
    </location>
    <ligand>
        <name>substrate</name>
    </ligand>
</feature>
<dbReference type="GO" id="GO:0006572">
    <property type="term" value="P:L-tyrosine catabolic process"/>
    <property type="evidence" value="ECO:0007669"/>
    <property type="project" value="UniProtKB-KW"/>
</dbReference>
<keyword evidence="5 13" id="KW-0479">Metal-binding</keyword>
<feature type="domain" description="Fumarylacetoacetase N-terminal" evidence="16">
    <location>
        <begin position="26"/>
        <end position="126"/>
    </location>
</feature>
<sequence length="425" mass="45002">MRDETHDPARQSWVPGAAGHPDFPLQNLPFGVLSTGDRPRVGVAIGDHVLDLAALEAAGLVRPDPERTVFDAPALNPFMALGPAAWQATREALSRLLGGEDARLRDDPVLTGRALIPAERAMLQLPFKVAEYTDFYASREHATNVGTMFRGPDNALPANWLHIPIGYNGRASTVVVSGGGIVRPMGQLKAPGDQAPRFGASERLDFELEVGAVVGTATAMGTRLSTAQADRAIFGYVLLNDWSARDIQVWEYVPLGPFQSKAFATSISPWVVTAAALEPFRTEAPGRLAPLLPYLHEDTPNNLDLELAVDLAPADGEPATIARTNASGLYYSSAQQLAHHTACGCAMSVGDLLGSGTVSGRAPGSYGSLLELAWNGAHPVRLSDGTSRTFLADGDTVTLRGWCARDGAARIGFGACRGTILPAHA</sequence>
<feature type="binding site" evidence="13">
    <location>
        <position position="209"/>
    </location>
    <ligand>
        <name>Ca(2+)</name>
        <dbReference type="ChEBI" id="CHEBI:29108"/>
    </ligand>
</feature>
<evidence type="ECO:0000256" key="10">
    <source>
        <dbReference type="ARBA" id="ARBA00023232"/>
    </source>
</evidence>
<evidence type="ECO:0000256" key="6">
    <source>
        <dbReference type="ARBA" id="ARBA00022801"/>
    </source>
</evidence>
<dbReference type="Pfam" id="PF01557">
    <property type="entry name" value="FAA_hydrolase"/>
    <property type="match status" value="1"/>
</dbReference>
<feature type="binding site" evidence="13">
    <location>
        <position position="241"/>
    </location>
    <ligand>
        <name>Ca(2+)</name>
        <dbReference type="ChEBI" id="CHEBI:29108"/>
    </ligand>
</feature>
<feature type="binding site" evidence="13">
    <location>
        <position position="134"/>
    </location>
    <ligand>
        <name>Ca(2+)</name>
        <dbReference type="ChEBI" id="CHEBI:29108"/>
    </ligand>
</feature>
<dbReference type="PANTHER" id="PTHR43069">
    <property type="entry name" value="FUMARYLACETOACETASE"/>
    <property type="match status" value="1"/>
</dbReference>
<proteinExistence type="predicted"/>
<dbReference type="GO" id="GO:0046872">
    <property type="term" value="F:metal ion binding"/>
    <property type="evidence" value="ECO:0007669"/>
    <property type="project" value="UniProtKB-KW"/>
</dbReference>
<reference evidence="17 18" key="1">
    <citation type="submission" date="2018-05" db="EMBL/GenBank/DDBJ databases">
        <title>Acuticoccus sediminis sp. nov., isolated from deep-sea sediment of Indian Ocean.</title>
        <authorList>
            <person name="Liu X."/>
            <person name="Lai Q."/>
            <person name="Du Y."/>
            <person name="Sun F."/>
            <person name="Zhang X."/>
            <person name="Wang S."/>
            <person name="Shao Z."/>
        </authorList>
    </citation>
    <scope>NUCLEOTIDE SEQUENCE [LARGE SCALE GENOMIC DNA]</scope>
    <source>
        <strain evidence="17 18">PTG4-2</strain>
    </source>
</reference>
<gene>
    <name evidence="17" type="primary">fahA</name>
    <name evidence="17" type="ORF">DLJ53_28030</name>
</gene>
<protein>
    <recommendedName>
        <fullName evidence="4">fumarylacetoacetase</fullName>
        <ecNumber evidence="4">3.7.1.2</ecNumber>
    </recommendedName>
</protein>
<feature type="binding site" evidence="12">
    <location>
        <position position="136"/>
    </location>
    <ligand>
        <name>substrate</name>
    </ligand>
</feature>
<evidence type="ECO:0000259" key="16">
    <source>
        <dbReference type="Pfam" id="PF09298"/>
    </source>
</evidence>
<dbReference type="SUPFAM" id="SSF56529">
    <property type="entry name" value="FAH"/>
    <property type="match status" value="1"/>
</dbReference>
<dbReference type="InterPro" id="IPR005959">
    <property type="entry name" value="Fumarylacetoacetase"/>
</dbReference>
<dbReference type="InterPro" id="IPR011234">
    <property type="entry name" value="Fumarylacetoacetase-like_C"/>
</dbReference>
<dbReference type="GO" id="GO:0004334">
    <property type="term" value="F:fumarylacetoacetase activity"/>
    <property type="evidence" value="ECO:0007669"/>
    <property type="project" value="UniProtKB-EC"/>
</dbReference>
<evidence type="ECO:0000256" key="5">
    <source>
        <dbReference type="ARBA" id="ARBA00022723"/>
    </source>
</evidence>
<feature type="binding site" evidence="13">
    <location>
        <position position="265"/>
    </location>
    <ligand>
        <name>Mg(2+)</name>
        <dbReference type="ChEBI" id="CHEBI:18420"/>
    </ligand>
</feature>
<evidence type="ECO:0000256" key="13">
    <source>
        <dbReference type="PIRSR" id="PIRSR605959-3"/>
    </source>
</evidence>
<feature type="binding site" evidence="12">
    <location>
        <position position="357"/>
    </location>
    <ligand>
        <name>substrate</name>
    </ligand>
</feature>
<keyword evidence="8 13" id="KW-0460">Magnesium</keyword>
<feature type="binding site" evidence="13">
    <location>
        <position position="207"/>
    </location>
    <ligand>
        <name>Ca(2+)</name>
        <dbReference type="ChEBI" id="CHEBI:29108"/>
    </ligand>
</feature>
<dbReference type="Proteomes" id="UP000249590">
    <property type="component" value="Unassembled WGS sequence"/>
</dbReference>
<feature type="domain" description="Fumarylacetoacetase-like C-terminal" evidence="15">
    <location>
        <begin position="132"/>
        <end position="420"/>
    </location>
</feature>
<dbReference type="InterPro" id="IPR015377">
    <property type="entry name" value="Fumarylacetoacetase_N"/>
</dbReference>
<dbReference type="InterPro" id="IPR036462">
    <property type="entry name" value="Fumarylacetoacetase_N_sf"/>
</dbReference>
<dbReference type="InterPro" id="IPR036663">
    <property type="entry name" value="Fumarylacetoacetase_C_sf"/>
</dbReference>
<dbReference type="Gene3D" id="2.30.30.230">
    <property type="entry name" value="Fumarylacetoacetase, N-terminal domain"/>
    <property type="match status" value="1"/>
</dbReference>
<dbReference type="OrthoDB" id="3766879at2"/>
<evidence type="ECO:0000313" key="17">
    <source>
        <dbReference type="EMBL" id="RAH97698.1"/>
    </source>
</evidence>
<dbReference type="Gene3D" id="3.90.850.10">
    <property type="entry name" value="Fumarylacetoacetase-like, C-terminal domain"/>
    <property type="match status" value="1"/>
</dbReference>
<comment type="caution">
    <text evidence="17">The sequence shown here is derived from an EMBL/GenBank/DDBJ whole genome shotgun (WGS) entry which is preliminary data.</text>
</comment>
<name>A0A8B2NFC3_9HYPH</name>
<evidence type="ECO:0000256" key="2">
    <source>
        <dbReference type="ARBA" id="ARBA00001946"/>
    </source>
</evidence>
<keyword evidence="9" id="KW-0828">Tyrosine catabolism</keyword>
<comment type="cofactor">
    <cofactor evidence="2 13">
        <name>Mg(2+)</name>
        <dbReference type="ChEBI" id="CHEBI:18420"/>
    </cofactor>
</comment>
<feature type="binding site" evidence="13">
    <location>
        <position position="261"/>
    </location>
    <ligand>
        <name>Mg(2+)</name>
        <dbReference type="ChEBI" id="CHEBI:18420"/>
    </ligand>
</feature>
<feature type="binding site" evidence="12">
    <location>
        <position position="252"/>
    </location>
    <ligand>
        <name>substrate</name>
    </ligand>
</feature>
<feature type="binding site" evidence="13">
    <location>
        <position position="241"/>
    </location>
    <ligand>
        <name>Mg(2+)</name>
        <dbReference type="ChEBI" id="CHEBI:18420"/>
    </ligand>
</feature>
<evidence type="ECO:0000256" key="12">
    <source>
        <dbReference type="PIRSR" id="PIRSR605959-2"/>
    </source>
</evidence>
<dbReference type="EC" id="3.7.1.2" evidence="4"/>
<dbReference type="GO" id="GO:1902000">
    <property type="term" value="P:homogentisate catabolic process"/>
    <property type="evidence" value="ECO:0007669"/>
    <property type="project" value="TreeGrafter"/>
</dbReference>
<dbReference type="EMBL" id="QHHQ01000008">
    <property type="protein sequence ID" value="RAH97698.1"/>
    <property type="molecule type" value="Genomic_DNA"/>
</dbReference>
<evidence type="ECO:0000313" key="18">
    <source>
        <dbReference type="Proteomes" id="UP000249590"/>
    </source>
</evidence>
<dbReference type="RefSeq" id="WP_111351539.1">
    <property type="nucleotide sequence ID" value="NZ_QHHQ01000008.1"/>
</dbReference>
<dbReference type="SUPFAM" id="SSF63433">
    <property type="entry name" value="Fumarylacetoacetate hydrolase, FAH, N-terminal domain"/>
    <property type="match status" value="1"/>
</dbReference>
<evidence type="ECO:0000256" key="8">
    <source>
        <dbReference type="ARBA" id="ARBA00022842"/>
    </source>
</evidence>
<keyword evidence="18" id="KW-1185">Reference proteome</keyword>
<comment type="pathway">
    <text evidence="3">Amino-acid degradation; L-phenylalanine degradation; acetoacetate and fumarate from L-phenylalanine: step 6/6.</text>
</comment>
<dbReference type="NCBIfam" id="TIGR01266">
    <property type="entry name" value="fum_ac_acetase"/>
    <property type="match status" value="1"/>
</dbReference>
<dbReference type="AlphaFoldDB" id="A0A8B2NFC3"/>
<feature type="active site" description="Proton acceptor" evidence="11">
    <location>
        <position position="141"/>
    </location>
</feature>
<evidence type="ECO:0000256" key="9">
    <source>
        <dbReference type="ARBA" id="ARBA00022878"/>
    </source>
</evidence>
<comment type="cofactor">
    <cofactor evidence="1 13">
        <name>Ca(2+)</name>
        <dbReference type="ChEBI" id="CHEBI:29108"/>
    </cofactor>
</comment>
<evidence type="ECO:0000256" key="11">
    <source>
        <dbReference type="PIRSR" id="PIRSR605959-1"/>
    </source>
</evidence>
<keyword evidence="10" id="KW-0585">Phenylalanine catabolism</keyword>
<dbReference type="UniPathway" id="UPA00139">
    <property type="reaction ID" value="UER00341"/>
</dbReference>